<dbReference type="AlphaFoldDB" id="A0A9E6TEE3"/>
<feature type="signal peptide" evidence="2">
    <location>
        <begin position="1"/>
        <end position="28"/>
    </location>
</feature>
<proteinExistence type="inferred from homology"/>
<evidence type="ECO:0000259" key="3">
    <source>
        <dbReference type="Pfam" id="PF00263"/>
    </source>
</evidence>
<dbReference type="GO" id="GO:0009306">
    <property type="term" value="P:protein secretion"/>
    <property type="evidence" value="ECO:0007669"/>
    <property type="project" value="InterPro"/>
</dbReference>
<dbReference type="InterPro" id="IPR032789">
    <property type="entry name" value="T2SS-T3SS_pil_N"/>
</dbReference>
<dbReference type="Pfam" id="PF13629">
    <property type="entry name" value="T2SS-T3SS_pil_N"/>
    <property type="match status" value="1"/>
</dbReference>
<reference evidence="5 6" key="1">
    <citation type="journal article" date="2020" name="Microorganisms">
        <title>Reliable Identification of Environmental Pseudomonas Isolates Using the rpoD Gene.</title>
        <authorList>
            <consortium name="The Broad Institute Genome Sequencing Platform"/>
            <person name="Girard L."/>
            <person name="Lood C."/>
            <person name="Rokni-Zadeh H."/>
            <person name="van Noort V."/>
            <person name="Lavigne R."/>
            <person name="De Mot R."/>
        </authorList>
    </citation>
    <scope>NUCLEOTIDE SEQUENCE [LARGE SCALE GENOMIC DNA]</scope>
    <source>
        <strain evidence="5 6">SWRI65</strain>
    </source>
</reference>
<dbReference type="EMBL" id="CP077091">
    <property type="protein sequence ID" value="QXI15095.1"/>
    <property type="molecule type" value="Genomic_DNA"/>
</dbReference>
<dbReference type="InterPro" id="IPR050810">
    <property type="entry name" value="Bact_Secretion_Sys_Channel"/>
</dbReference>
<feature type="domain" description="Type II/III secretion system secretin-like" evidence="3">
    <location>
        <begin position="201"/>
        <end position="362"/>
    </location>
</feature>
<evidence type="ECO:0000259" key="4">
    <source>
        <dbReference type="Pfam" id="PF13629"/>
    </source>
</evidence>
<feature type="chain" id="PRO_5039416942" evidence="2">
    <location>
        <begin position="29"/>
        <end position="405"/>
    </location>
</feature>
<reference evidence="5 6" key="2">
    <citation type="journal article" date="2021" name="Microorganisms">
        <title>The Ever-Expanding Pseudomonas Genus: Description of 43 New Species and Partition of the Pseudomonas putida Group.</title>
        <authorList>
            <person name="Girard L."/>
            <person name="Lood C."/>
            <person name="Hofte M."/>
            <person name="Vandamme P."/>
            <person name="Rokni-Zadeh H."/>
            <person name="van Noort V."/>
            <person name="Lavigne R."/>
            <person name="De Mot R."/>
        </authorList>
    </citation>
    <scope>NUCLEOTIDE SEQUENCE [LARGE SCALE GENOMIC DNA]</scope>
    <source>
        <strain evidence="5 6">SWRI65</strain>
    </source>
</reference>
<dbReference type="PRINTS" id="PR00811">
    <property type="entry name" value="BCTERIALGSPD"/>
</dbReference>
<evidence type="ECO:0000313" key="5">
    <source>
        <dbReference type="EMBL" id="QXI15095.1"/>
    </source>
</evidence>
<name>A0A9E6TEE3_9PSED</name>
<dbReference type="KEGG" id="phv:HU739_014300"/>
<dbReference type="InterPro" id="IPR004846">
    <property type="entry name" value="T2SS/T3SS_dom"/>
</dbReference>
<keyword evidence="2" id="KW-0732">Signal</keyword>
<gene>
    <name evidence="5" type="ORF">HU739_014300</name>
</gene>
<comment type="similarity">
    <text evidence="1">Belongs to the bacterial secretin family.</text>
</comment>
<sequence>MQSRLRPTVKPVLRALLLLGLSMDVALAAVGNCAALRQLPSVIEIGEGFQQDMQSPVAITRLAIGDPKIADVHANGSASFLLTGVGPGATSLMVWTACSAQPQQAMVFVQGAATSALTSRVPSDDPSLPSQVQTDIRFVEVSRTKLKEATASLIGTRGNFLFGSPGTLPPIDGVPQPRLPVDNSLFNFSWIGGKTMAIINALETSGFAYTLARPSLVALNGQSASFLAGGEIPIPVPSSGSDSVSIEYKEFGIRLTLTPTIIGRDRISLKVAPEVSELDFANAVNIAGTTVPALTIRRTDTSVSLGDGESFVISGLISTTNSSQVNKFPGLGDIPVLGAFFKGSQIKREERELLMIVTPHLVHPLAADAQLPSLPGEKLRNYDPNFYRMFFLENGNFDKRSGLSQ</sequence>
<evidence type="ECO:0000256" key="1">
    <source>
        <dbReference type="RuleBase" id="RU004003"/>
    </source>
</evidence>
<dbReference type="RefSeq" id="WP_186547437.1">
    <property type="nucleotide sequence ID" value="NZ_CP077091.1"/>
</dbReference>
<dbReference type="PANTHER" id="PTHR30332:SF17">
    <property type="entry name" value="TYPE IV PILIATION SYSTEM PROTEIN DR_0774-RELATED"/>
    <property type="match status" value="1"/>
</dbReference>
<dbReference type="GO" id="GO:0015627">
    <property type="term" value="C:type II protein secretion system complex"/>
    <property type="evidence" value="ECO:0007669"/>
    <property type="project" value="TreeGrafter"/>
</dbReference>
<feature type="domain" description="Pilus formation protein N-terminal" evidence="4">
    <location>
        <begin position="41"/>
        <end position="109"/>
    </location>
</feature>
<dbReference type="Pfam" id="PF00263">
    <property type="entry name" value="Secretin"/>
    <property type="match status" value="1"/>
</dbReference>
<protein>
    <submittedName>
        <fullName evidence="5">Type II and III secretion system protein family protein</fullName>
    </submittedName>
</protein>
<dbReference type="PANTHER" id="PTHR30332">
    <property type="entry name" value="PROBABLE GENERAL SECRETION PATHWAY PROTEIN D"/>
    <property type="match status" value="1"/>
</dbReference>
<dbReference type="InterPro" id="IPR001775">
    <property type="entry name" value="GspD/PilQ"/>
</dbReference>
<evidence type="ECO:0000313" key="6">
    <source>
        <dbReference type="Proteomes" id="UP000631521"/>
    </source>
</evidence>
<dbReference type="Proteomes" id="UP000631521">
    <property type="component" value="Chromosome"/>
</dbReference>
<keyword evidence="6" id="KW-1185">Reference proteome</keyword>
<evidence type="ECO:0000256" key="2">
    <source>
        <dbReference type="SAM" id="SignalP"/>
    </source>
</evidence>
<organism evidence="5 6">
    <name type="scientific">Pseudomonas hamedanensis</name>
    <dbReference type="NCBI Taxonomy" id="2745504"/>
    <lineage>
        <taxon>Bacteria</taxon>
        <taxon>Pseudomonadati</taxon>
        <taxon>Pseudomonadota</taxon>
        <taxon>Gammaproteobacteria</taxon>
        <taxon>Pseudomonadales</taxon>
        <taxon>Pseudomonadaceae</taxon>
        <taxon>Pseudomonas</taxon>
    </lineage>
</organism>
<accession>A0A9E6TEE3</accession>